<comment type="similarity">
    <text evidence="2 6">Belongs to the enoyl-CoA hydratase/isomerase family.</text>
</comment>
<evidence type="ECO:0000256" key="5">
    <source>
        <dbReference type="ARBA" id="ARBA00023717"/>
    </source>
</evidence>
<dbReference type="GO" id="GO:0006635">
    <property type="term" value="P:fatty acid beta-oxidation"/>
    <property type="evidence" value="ECO:0007669"/>
    <property type="project" value="TreeGrafter"/>
</dbReference>
<dbReference type="EC" id="4.2.1.17" evidence="8"/>
<keyword evidence="8" id="KW-0456">Lyase</keyword>
<evidence type="ECO:0000256" key="4">
    <source>
        <dbReference type="ARBA" id="ARBA00023709"/>
    </source>
</evidence>
<comment type="catalytic activity">
    <reaction evidence="5">
        <text>a 4-saturated-(3S)-3-hydroxyacyl-CoA = a (3E)-enoyl-CoA + H2O</text>
        <dbReference type="Rhea" id="RHEA:20724"/>
        <dbReference type="ChEBI" id="CHEBI:15377"/>
        <dbReference type="ChEBI" id="CHEBI:58521"/>
        <dbReference type="ChEBI" id="CHEBI:137480"/>
        <dbReference type="EC" id="4.2.1.17"/>
    </reaction>
</comment>
<dbReference type="PROSITE" id="PS00166">
    <property type="entry name" value="ENOYL_COA_HYDRATASE"/>
    <property type="match status" value="1"/>
</dbReference>
<organism evidence="8 9">
    <name type="scientific">Gordonia insulae</name>
    <dbReference type="NCBI Taxonomy" id="2420509"/>
    <lineage>
        <taxon>Bacteria</taxon>
        <taxon>Bacillati</taxon>
        <taxon>Actinomycetota</taxon>
        <taxon>Actinomycetes</taxon>
        <taxon>Mycobacteriales</taxon>
        <taxon>Gordoniaceae</taxon>
        <taxon>Gordonia</taxon>
    </lineage>
</organism>
<keyword evidence="9" id="KW-1185">Reference proteome</keyword>
<gene>
    <name evidence="8" type="primary">echA8_1</name>
    <name evidence="8" type="ORF">D7316_02477</name>
</gene>
<dbReference type="InterPro" id="IPR018376">
    <property type="entry name" value="Enoyl-CoA_hyd/isom_CS"/>
</dbReference>
<evidence type="ECO:0000256" key="1">
    <source>
        <dbReference type="ARBA" id="ARBA00002994"/>
    </source>
</evidence>
<keyword evidence="3" id="KW-0443">Lipid metabolism</keyword>
<sequence length="276" mass="30182">MTTEQSRHPIYDAPPPSGDYPGSPYLKFSRQGPFAHLVVDRPEARNALTNAMYFGVKYAVKRVDSEPDLSGLVITGVGDVFIPGGDLGRNTPDSWTDLSMIDVLPFDTLRMSAKPVVSAINGLCQGGGLMIAMCSDISVAARSATFRVPELFRGIADLYYAQMLPRMVGPVRAKDLMFTGRVLSAAEAVEWGLINRVVPDEEVMDVSLELLTSAASTAPDARLQVKRVIDSYVGLHDRIGMADSLRGPEFVEGWKAFSERRPPNWVPDALKRPGRL</sequence>
<reference evidence="8 9" key="1">
    <citation type="submission" date="2018-11" db="EMBL/GenBank/DDBJ databases">
        <title>Gordonia insulae sp. nov., isolated from an island soil.</title>
        <authorList>
            <person name="Kim Y.S."/>
            <person name="Kim S.B."/>
        </authorList>
    </citation>
    <scope>NUCLEOTIDE SEQUENCE [LARGE SCALE GENOMIC DNA]</scope>
    <source>
        <strain evidence="8 9">MMS17-SY073</strain>
    </source>
</reference>
<evidence type="ECO:0000256" key="6">
    <source>
        <dbReference type="RuleBase" id="RU003707"/>
    </source>
</evidence>
<evidence type="ECO:0000256" key="7">
    <source>
        <dbReference type="SAM" id="MobiDB-lite"/>
    </source>
</evidence>
<dbReference type="Gene3D" id="3.90.226.10">
    <property type="entry name" value="2-enoyl-CoA Hydratase, Chain A, domain 1"/>
    <property type="match status" value="1"/>
</dbReference>
<proteinExistence type="inferred from homology"/>
<feature type="compositionally biased region" description="Basic and acidic residues" evidence="7">
    <location>
        <begin position="1"/>
        <end position="10"/>
    </location>
</feature>
<evidence type="ECO:0000313" key="9">
    <source>
        <dbReference type="Proteomes" id="UP000271469"/>
    </source>
</evidence>
<dbReference type="Pfam" id="PF00378">
    <property type="entry name" value="ECH_1"/>
    <property type="match status" value="1"/>
</dbReference>
<comment type="catalytic activity">
    <reaction evidence="4">
        <text>a (3S)-3-hydroxyacyl-CoA = a (2E)-enoyl-CoA + H2O</text>
        <dbReference type="Rhea" id="RHEA:16105"/>
        <dbReference type="ChEBI" id="CHEBI:15377"/>
        <dbReference type="ChEBI" id="CHEBI:57318"/>
        <dbReference type="ChEBI" id="CHEBI:58856"/>
        <dbReference type="EC" id="4.2.1.17"/>
    </reaction>
</comment>
<name>A0A3G8JLB7_9ACTN</name>
<evidence type="ECO:0000313" key="8">
    <source>
        <dbReference type="EMBL" id="AZG45877.1"/>
    </source>
</evidence>
<dbReference type="RefSeq" id="WP_124708483.1">
    <property type="nucleotide sequence ID" value="NZ_CP033972.1"/>
</dbReference>
<dbReference type="PANTHER" id="PTHR11941">
    <property type="entry name" value="ENOYL-COA HYDRATASE-RELATED"/>
    <property type="match status" value="1"/>
</dbReference>
<dbReference type="GO" id="GO:0018812">
    <property type="term" value="F:3-hydroxyacyl-CoA dehydratase activity"/>
    <property type="evidence" value="ECO:0007669"/>
    <property type="project" value="RHEA"/>
</dbReference>
<dbReference type="PANTHER" id="PTHR11941:SF54">
    <property type="entry name" value="ENOYL-COA HYDRATASE, MITOCHONDRIAL"/>
    <property type="match status" value="1"/>
</dbReference>
<dbReference type="CDD" id="cd06558">
    <property type="entry name" value="crotonase-like"/>
    <property type="match status" value="1"/>
</dbReference>
<dbReference type="AlphaFoldDB" id="A0A3G8JLB7"/>
<feature type="region of interest" description="Disordered" evidence="7">
    <location>
        <begin position="1"/>
        <end position="21"/>
    </location>
</feature>
<dbReference type="InterPro" id="IPR001753">
    <property type="entry name" value="Enoyl-CoA_hydra/iso"/>
</dbReference>
<dbReference type="OrthoDB" id="7209855at2"/>
<dbReference type="SUPFAM" id="SSF52096">
    <property type="entry name" value="ClpP/crotonase"/>
    <property type="match status" value="1"/>
</dbReference>
<evidence type="ECO:0000256" key="3">
    <source>
        <dbReference type="ARBA" id="ARBA00022832"/>
    </source>
</evidence>
<accession>A0A3G8JLB7</accession>
<dbReference type="EMBL" id="CP033972">
    <property type="protein sequence ID" value="AZG45877.1"/>
    <property type="molecule type" value="Genomic_DNA"/>
</dbReference>
<keyword evidence="3" id="KW-0276">Fatty acid metabolism</keyword>
<dbReference type="Proteomes" id="UP000271469">
    <property type="component" value="Chromosome"/>
</dbReference>
<dbReference type="InterPro" id="IPR029045">
    <property type="entry name" value="ClpP/crotonase-like_dom_sf"/>
</dbReference>
<evidence type="ECO:0000256" key="2">
    <source>
        <dbReference type="ARBA" id="ARBA00005254"/>
    </source>
</evidence>
<comment type="function">
    <text evidence="1">Could possibly oxidize fatty acids using specific components.</text>
</comment>
<protein>
    <submittedName>
        <fullName evidence="8">Putative enoyl-CoA hydratase echA8</fullName>
        <ecNumber evidence="8">4.2.1.17</ecNumber>
    </submittedName>
</protein>
<dbReference type="KEGG" id="gom:D7316_02477"/>